<evidence type="ECO:0000313" key="3">
    <source>
        <dbReference type="Proteomes" id="UP001150941"/>
    </source>
</evidence>
<sequence length="147" mass="16183">MHFTSFSLLALATTSLAGPVKRSESFQVQHFSAALYSNNTLGTLAFTVHDPTAHVGDACYLSWNPSGEIQPGIEMNKCAHNKFQFGFRYGLGSIENFTLDLQRVNSTQIAYQVVAAQATDSKWKCTQNPDAATKERCEYVGILDINV</sequence>
<accession>A0A9W9PIB3</accession>
<dbReference type="OrthoDB" id="4303386at2759"/>
<reference evidence="2" key="2">
    <citation type="journal article" date="2023" name="IMA Fungus">
        <title>Comparative genomic study of the Penicillium genus elucidates a diverse pangenome and 15 lateral gene transfer events.</title>
        <authorList>
            <person name="Petersen C."/>
            <person name="Sorensen T."/>
            <person name="Nielsen M.R."/>
            <person name="Sondergaard T.E."/>
            <person name="Sorensen J.L."/>
            <person name="Fitzpatrick D.A."/>
            <person name="Frisvad J.C."/>
            <person name="Nielsen K.L."/>
        </authorList>
    </citation>
    <scope>NUCLEOTIDE SEQUENCE</scope>
    <source>
        <strain evidence="2">IBT 19713</strain>
    </source>
</reference>
<dbReference type="EMBL" id="JAPQKS010000002">
    <property type="protein sequence ID" value="KAJ5246178.1"/>
    <property type="molecule type" value="Genomic_DNA"/>
</dbReference>
<evidence type="ECO:0000313" key="2">
    <source>
        <dbReference type="EMBL" id="KAJ5246178.1"/>
    </source>
</evidence>
<dbReference type="RefSeq" id="XP_058333599.1">
    <property type="nucleotide sequence ID" value="XM_058470458.1"/>
</dbReference>
<evidence type="ECO:0000256" key="1">
    <source>
        <dbReference type="SAM" id="SignalP"/>
    </source>
</evidence>
<keyword evidence="3" id="KW-1185">Reference proteome</keyword>
<protein>
    <recommendedName>
        <fullName evidence="4">AA1-like domain-containing protein</fullName>
    </recommendedName>
</protein>
<gene>
    <name evidence="2" type="ORF">N7468_001161</name>
</gene>
<organism evidence="2 3">
    <name type="scientific">Penicillium chermesinum</name>
    <dbReference type="NCBI Taxonomy" id="63820"/>
    <lineage>
        <taxon>Eukaryota</taxon>
        <taxon>Fungi</taxon>
        <taxon>Dikarya</taxon>
        <taxon>Ascomycota</taxon>
        <taxon>Pezizomycotina</taxon>
        <taxon>Eurotiomycetes</taxon>
        <taxon>Eurotiomycetidae</taxon>
        <taxon>Eurotiales</taxon>
        <taxon>Aspergillaceae</taxon>
        <taxon>Penicillium</taxon>
    </lineage>
</organism>
<dbReference type="AlphaFoldDB" id="A0A9W9PIB3"/>
<dbReference type="Proteomes" id="UP001150941">
    <property type="component" value="Unassembled WGS sequence"/>
</dbReference>
<comment type="caution">
    <text evidence="2">The sequence shown here is derived from an EMBL/GenBank/DDBJ whole genome shotgun (WGS) entry which is preliminary data.</text>
</comment>
<evidence type="ECO:0008006" key="4">
    <source>
        <dbReference type="Google" id="ProtNLM"/>
    </source>
</evidence>
<feature type="signal peptide" evidence="1">
    <location>
        <begin position="1"/>
        <end position="17"/>
    </location>
</feature>
<reference evidence="2" key="1">
    <citation type="submission" date="2022-11" db="EMBL/GenBank/DDBJ databases">
        <authorList>
            <person name="Petersen C."/>
        </authorList>
    </citation>
    <scope>NUCLEOTIDE SEQUENCE</scope>
    <source>
        <strain evidence="2">IBT 19713</strain>
    </source>
</reference>
<proteinExistence type="predicted"/>
<name>A0A9W9PIB3_9EURO</name>
<dbReference type="GeneID" id="83197761"/>
<feature type="chain" id="PRO_5040998991" description="AA1-like domain-containing protein" evidence="1">
    <location>
        <begin position="18"/>
        <end position="147"/>
    </location>
</feature>
<keyword evidence="1" id="KW-0732">Signal</keyword>